<feature type="region of interest" description="Disordered" evidence="1">
    <location>
        <begin position="251"/>
        <end position="301"/>
    </location>
</feature>
<dbReference type="EMBL" id="FXLY01000007">
    <property type="protein sequence ID" value="SMN21137.1"/>
    <property type="molecule type" value="Genomic_DNA"/>
</dbReference>
<dbReference type="Proteomes" id="UP000196158">
    <property type="component" value="Unassembled WGS sequence"/>
</dbReference>
<reference evidence="2 3" key="1">
    <citation type="submission" date="2017-04" db="EMBL/GenBank/DDBJ databases">
        <authorList>
            <person name="Afonso C.L."/>
            <person name="Miller P.J."/>
            <person name="Scott M.A."/>
            <person name="Spackman E."/>
            <person name="Goraichik I."/>
            <person name="Dimitrov K.M."/>
            <person name="Suarez D.L."/>
            <person name="Swayne D.E."/>
        </authorList>
    </citation>
    <scope>NUCLEOTIDE SEQUENCE [LARGE SCALE GENOMIC DNA]</scope>
</reference>
<feature type="region of interest" description="Disordered" evidence="1">
    <location>
        <begin position="186"/>
        <end position="216"/>
    </location>
</feature>
<feature type="compositionally biased region" description="Basic and acidic residues" evidence="1">
    <location>
        <begin position="341"/>
        <end position="351"/>
    </location>
</feature>
<feature type="region of interest" description="Disordered" evidence="1">
    <location>
        <begin position="447"/>
        <end position="468"/>
    </location>
</feature>
<evidence type="ECO:0000256" key="1">
    <source>
        <dbReference type="SAM" id="MobiDB-lite"/>
    </source>
</evidence>
<evidence type="ECO:0000313" key="2">
    <source>
        <dbReference type="EMBL" id="SMN21137.1"/>
    </source>
</evidence>
<protein>
    <submittedName>
        <fullName evidence="2">Uncharacterized protein</fullName>
    </submittedName>
</protein>
<feature type="compositionally biased region" description="Basic and acidic residues" evidence="1">
    <location>
        <begin position="264"/>
        <end position="282"/>
    </location>
</feature>
<keyword evidence="3" id="KW-1185">Reference proteome</keyword>
<proteinExistence type="predicted"/>
<feature type="compositionally biased region" description="Basic and acidic residues" evidence="1">
    <location>
        <begin position="193"/>
        <end position="205"/>
    </location>
</feature>
<feature type="region of interest" description="Disordered" evidence="1">
    <location>
        <begin position="321"/>
        <end position="351"/>
    </location>
</feature>
<organism evidence="2 3">
    <name type="scientific">Maudiozyma saulgeensis</name>
    <dbReference type="NCBI Taxonomy" id="1789683"/>
    <lineage>
        <taxon>Eukaryota</taxon>
        <taxon>Fungi</taxon>
        <taxon>Dikarya</taxon>
        <taxon>Ascomycota</taxon>
        <taxon>Saccharomycotina</taxon>
        <taxon>Saccharomycetes</taxon>
        <taxon>Saccharomycetales</taxon>
        <taxon>Saccharomycetaceae</taxon>
        <taxon>Maudiozyma</taxon>
    </lineage>
</organism>
<evidence type="ECO:0000313" key="3">
    <source>
        <dbReference type="Proteomes" id="UP000196158"/>
    </source>
</evidence>
<gene>
    <name evidence="2" type="ORF">KASA_0L01672G</name>
</gene>
<name>A0A1X7R665_9SACH</name>
<sequence length="593" mass="67824">MQTYNSPYANRSLSSLKQNHIARSNSTSDLFDLTADMKHKNIHSTKKKSNNQVYHMESITMNNNKNIDNDFYITNNHATKKKLTPYQVQRQKMQKSFMFPNGENFTPKRSKHYKNCRNNFTKNENVSTTSINSAPTINFQRSNSLATSSNRTQMIMKHKKLSTWSLNIQDKTINNGMPDIMEVKAQSPVTSKKSSDSDNSMKDDSQSNNTLPTTDSDIEILQENIIKPIVLSEKNMSSPSVDLTNNVSLSLTNKDSNEASPPKVTDKVETKIRKSSKRHEISSSESLTAANNIEMPKKKRSSSGLKLSTFFRRIFGGNSSLNESHKKRKLNKPNENVVSSKLEKNEAEKEKPMQLVEDITLSLDLENEIDNNLMDTDLIFDSILLKMNNGKTTTLNAKPKKIENFTPIVSQKEIPSVDNSCQDPNFVDHNLINDFAKLGNFINLSISDDINQPPPRSSKRPTLDSKRTASEFYNSQQNIIRRLQNEFGIVLMDETPSKETSSSGKRTILKIPSHVNNKGTNKKSVQFTDKVYLTNTYSLTEYERKDRGFKRRMTLLMQGDRTFFDSVKKELNYYKSHEMAVHQDMKQYTQFFD</sequence>
<accession>A0A1X7R665</accession>
<dbReference type="AlphaFoldDB" id="A0A1X7R665"/>
<dbReference type="OrthoDB" id="4068794at2759"/>